<evidence type="ECO:0000256" key="3">
    <source>
        <dbReference type="ARBA" id="ARBA00022692"/>
    </source>
</evidence>
<feature type="transmembrane region" description="Helical" evidence="10">
    <location>
        <begin position="318"/>
        <end position="340"/>
    </location>
</feature>
<feature type="domain" description="Major facilitator superfamily (MFS) profile" evidence="12">
    <location>
        <begin position="9"/>
        <end position="444"/>
    </location>
</feature>
<evidence type="ECO:0000256" key="6">
    <source>
        <dbReference type="ARBA" id="ARBA00023180"/>
    </source>
</evidence>
<dbReference type="InterPro" id="IPR020846">
    <property type="entry name" value="MFS_dom"/>
</dbReference>
<dbReference type="Gene3D" id="1.20.1250.20">
    <property type="entry name" value="MFS general substrate transporter like domains"/>
    <property type="match status" value="1"/>
</dbReference>
<dbReference type="InterPro" id="IPR036259">
    <property type="entry name" value="MFS_trans_sf"/>
</dbReference>
<keyword evidence="6" id="KW-0325">Glycoprotein</keyword>
<protein>
    <recommendedName>
        <fullName evidence="12">Major facilitator superfamily (MFS) profile domain-containing protein</fullName>
    </recommendedName>
</protein>
<dbReference type="PROSITE" id="PS50850">
    <property type="entry name" value="MFS"/>
    <property type="match status" value="1"/>
</dbReference>
<evidence type="ECO:0000256" key="7">
    <source>
        <dbReference type="ARBA" id="ARBA00024348"/>
    </source>
</evidence>
<evidence type="ECO:0000313" key="13">
    <source>
        <dbReference type="EMBL" id="KAJ3642655.1"/>
    </source>
</evidence>
<dbReference type="FunFam" id="1.20.1250.20:FF:000055">
    <property type="entry name" value="Facilitated trehalose transporter Tret1-2 homolog"/>
    <property type="match status" value="1"/>
</dbReference>
<dbReference type="InterPro" id="IPR050549">
    <property type="entry name" value="MFS_Trehalose_Transporter"/>
</dbReference>
<dbReference type="GO" id="GO:0005886">
    <property type="term" value="C:plasma membrane"/>
    <property type="evidence" value="ECO:0007669"/>
    <property type="project" value="UniProtKB-SubCell"/>
</dbReference>
<dbReference type="InterPro" id="IPR003663">
    <property type="entry name" value="Sugar/inositol_transpt"/>
</dbReference>
<dbReference type="Pfam" id="PF00083">
    <property type="entry name" value="Sugar_tr"/>
    <property type="match status" value="1"/>
</dbReference>
<keyword evidence="3 10" id="KW-0812">Transmembrane</keyword>
<keyword evidence="4 10" id="KW-1133">Transmembrane helix</keyword>
<feature type="transmembrane region" description="Helical" evidence="10">
    <location>
        <begin position="389"/>
        <end position="409"/>
    </location>
</feature>
<feature type="transmembrane region" description="Helical" evidence="10">
    <location>
        <begin position="57"/>
        <end position="76"/>
    </location>
</feature>
<evidence type="ECO:0000256" key="8">
    <source>
        <dbReference type="RuleBase" id="RU003346"/>
    </source>
</evidence>
<comment type="caution">
    <text evidence="13">The sequence shown here is derived from an EMBL/GenBank/DDBJ whole genome shotgun (WGS) entry which is preliminary data.</text>
</comment>
<sequence>MLEILSYTVLTVLTVDLLATSGDITMTWTSPMLPKLYSNDSDENPFDQPITADEDSWIGSLINIGAMIGPFPYGFISEKFGRRIALLCIAIPHIISYLTLAFSRTVYLYYFARLLGGLAVGGGYTLLPTYVAEVSEDNNRGMLSATLNCFWTFGNFLPYVVGPYTSALWMNVILACVPTSFFISFFLIAPESPYYLIAKNKMDRAEQSLMKLRSKDKKGVEVEIKQIQAELAENEDAVSFLEFFKSKVYMKGLYISVVLLVVQQLSGINAVLFYTQEIFDAAGASDIAPEISSIIVGLVIFLSSFGTPFVADRAGRRILMLISLMGVTIAHLGFGIYFYLQDRTSVDVSSISWLPLLSFLAYIVTFNTGLGPLPWTISSELFPTNVKSYSASIVSCSCWTTSFFVTKFFNDLQTGLGSGETFWLFSGCCFAGWLFTFVFVPETKGKSFQEIQDILERRRF</sequence>
<feature type="transmembrane region" description="Helical" evidence="10">
    <location>
        <begin position="167"/>
        <end position="189"/>
    </location>
</feature>
<evidence type="ECO:0000256" key="2">
    <source>
        <dbReference type="ARBA" id="ARBA00022475"/>
    </source>
</evidence>
<evidence type="ECO:0000313" key="14">
    <source>
        <dbReference type="Proteomes" id="UP001168821"/>
    </source>
</evidence>
<keyword evidence="8" id="KW-0813">Transport</keyword>
<dbReference type="GO" id="GO:0051119">
    <property type="term" value="F:sugar transmembrane transporter activity"/>
    <property type="evidence" value="ECO:0007669"/>
    <property type="project" value="InterPro"/>
</dbReference>
<dbReference type="PRINTS" id="PR00171">
    <property type="entry name" value="SUGRTRNSPORT"/>
</dbReference>
<feature type="transmembrane region" description="Helical" evidence="10">
    <location>
        <begin position="108"/>
        <end position="131"/>
    </location>
</feature>
<organism evidence="13 14">
    <name type="scientific">Zophobas morio</name>
    <dbReference type="NCBI Taxonomy" id="2755281"/>
    <lineage>
        <taxon>Eukaryota</taxon>
        <taxon>Metazoa</taxon>
        <taxon>Ecdysozoa</taxon>
        <taxon>Arthropoda</taxon>
        <taxon>Hexapoda</taxon>
        <taxon>Insecta</taxon>
        <taxon>Pterygota</taxon>
        <taxon>Neoptera</taxon>
        <taxon>Endopterygota</taxon>
        <taxon>Coleoptera</taxon>
        <taxon>Polyphaga</taxon>
        <taxon>Cucujiformia</taxon>
        <taxon>Tenebrionidae</taxon>
        <taxon>Zophobas</taxon>
    </lineage>
</organism>
<feature type="transmembrane region" description="Helical" evidence="10">
    <location>
        <begin position="83"/>
        <end position="102"/>
    </location>
</feature>
<keyword evidence="11" id="KW-0732">Signal</keyword>
<dbReference type="PROSITE" id="PS00217">
    <property type="entry name" value="SUGAR_TRANSPORT_2"/>
    <property type="match status" value="1"/>
</dbReference>
<keyword evidence="2" id="KW-1003">Cell membrane</keyword>
<evidence type="ECO:0000256" key="10">
    <source>
        <dbReference type="SAM" id="Phobius"/>
    </source>
</evidence>
<dbReference type="InterPro" id="IPR005829">
    <property type="entry name" value="Sugar_transporter_CS"/>
</dbReference>
<evidence type="ECO:0000256" key="4">
    <source>
        <dbReference type="ARBA" id="ARBA00022989"/>
    </source>
</evidence>
<gene>
    <name evidence="13" type="ORF">Zmor_025417</name>
</gene>
<feature type="transmembrane region" description="Helical" evidence="10">
    <location>
        <begin position="253"/>
        <end position="274"/>
    </location>
</feature>
<keyword evidence="5 10" id="KW-0472">Membrane</keyword>
<dbReference type="CDD" id="cd17358">
    <property type="entry name" value="MFS_GLUT6_8_Class3_like"/>
    <property type="match status" value="1"/>
</dbReference>
<proteinExistence type="inferred from homology"/>
<dbReference type="AlphaFoldDB" id="A0AA38HRL0"/>
<feature type="transmembrane region" description="Helical" evidence="10">
    <location>
        <begin position="352"/>
        <end position="377"/>
    </location>
</feature>
<evidence type="ECO:0000256" key="11">
    <source>
        <dbReference type="SAM" id="SignalP"/>
    </source>
</evidence>
<feature type="transmembrane region" description="Helical" evidence="10">
    <location>
        <begin position="143"/>
        <end position="161"/>
    </location>
</feature>
<feature type="signal peptide" evidence="11">
    <location>
        <begin position="1"/>
        <end position="19"/>
    </location>
</feature>
<feature type="transmembrane region" description="Helical" evidence="10">
    <location>
        <begin position="421"/>
        <end position="440"/>
    </location>
</feature>
<dbReference type="PANTHER" id="PTHR48021:SF47">
    <property type="entry name" value="GH17672P"/>
    <property type="match status" value="1"/>
</dbReference>
<evidence type="ECO:0000256" key="1">
    <source>
        <dbReference type="ARBA" id="ARBA00004651"/>
    </source>
</evidence>
<comment type="similarity">
    <text evidence="7">Belongs to the major facilitator superfamily. Sugar transporter (TC 2.A.1.1) family. Trehalose transporter subfamily.</text>
</comment>
<feature type="transmembrane region" description="Helical" evidence="10">
    <location>
        <begin position="294"/>
        <end position="311"/>
    </location>
</feature>
<comment type="subcellular location">
    <subcellularLocation>
        <location evidence="1">Cell membrane</location>
        <topology evidence="1">Multi-pass membrane protein</topology>
    </subcellularLocation>
</comment>
<evidence type="ECO:0000256" key="5">
    <source>
        <dbReference type="ARBA" id="ARBA00023136"/>
    </source>
</evidence>
<keyword evidence="9" id="KW-0175">Coiled coil</keyword>
<reference evidence="13" key="1">
    <citation type="journal article" date="2023" name="G3 (Bethesda)">
        <title>Whole genome assemblies of Zophobas morio and Tenebrio molitor.</title>
        <authorList>
            <person name="Kaur S."/>
            <person name="Stinson S.A."/>
            <person name="diCenzo G.C."/>
        </authorList>
    </citation>
    <scope>NUCLEOTIDE SEQUENCE</scope>
    <source>
        <strain evidence="13">QUZm001</strain>
    </source>
</reference>
<dbReference type="PANTHER" id="PTHR48021">
    <property type="match status" value="1"/>
</dbReference>
<dbReference type="Proteomes" id="UP001168821">
    <property type="component" value="Unassembled WGS sequence"/>
</dbReference>
<name>A0AA38HRL0_9CUCU</name>
<dbReference type="InterPro" id="IPR005828">
    <property type="entry name" value="MFS_sugar_transport-like"/>
</dbReference>
<feature type="coiled-coil region" evidence="9">
    <location>
        <begin position="195"/>
        <end position="237"/>
    </location>
</feature>
<accession>A0AA38HRL0</accession>
<keyword evidence="14" id="KW-1185">Reference proteome</keyword>
<dbReference type="SUPFAM" id="SSF103473">
    <property type="entry name" value="MFS general substrate transporter"/>
    <property type="match status" value="1"/>
</dbReference>
<evidence type="ECO:0000256" key="9">
    <source>
        <dbReference type="SAM" id="Coils"/>
    </source>
</evidence>
<evidence type="ECO:0000259" key="12">
    <source>
        <dbReference type="PROSITE" id="PS50850"/>
    </source>
</evidence>
<dbReference type="InterPro" id="IPR044775">
    <property type="entry name" value="MFS_ERD6/Tret1-like"/>
</dbReference>
<feature type="chain" id="PRO_5041447302" description="Major facilitator superfamily (MFS) profile domain-containing protein" evidence="11">
    <location>
        <begin position="20"/>
        <end position="460"/>
    </location>
</feature>
<dbReference type="NCBIfam" id="TIGR00879">
    <property type="entry name" value="SP"/>
    <property type="match status" value="1"/>
</dbReference>
<dbReference type="EMBL" id="JALNTZ010000008">
    <property type="protein sequence ID" value="KAJ3642655.1"/>
    <property type="molecule type" value="Genomic_DNA"/>
</dbReference>